<dbReference type="RefSeq" id="XP_007264543.1">
    <property type="nucleotide sequence ID" value="XM_007264481.1"/>
</dbReference>
<evidence type="ECO:0000313" key="3">
    <source>
        <dbReference type="Proteomes" id="UP000053630"/>
    </source>
</evidence>
<proteinExistence type="predicted"/>
<gene>
    <name evidence="2" type="ORF">FOMMEDRAFT_100199</name>
</gene>
<dbReference type="EMBL" id="JH719224">
    <property type="protein sequence ID" value="EJC97296.1"/>
    <property type="molecule type" value="Genomic_DNA"/>
</dbReference>
<accession>R7SF04</accession>
<dbReference type="RefSeq" id="XP_007272441.1">
    <property type="nucleotide sequence ID" value="XM_007272379.1"/>
</dbReference>
<dbReference type="GeneID" id="18669731"/>
<name>R7SF04_FOMME</name>
<evidence type="ECO:0000313" key="2">
    <source>
        <dbReference type="EMBL" id="EJC97296.1"/>
    </source>
</evidence>
<feature type="domain" description="HMG box" evidence="1">
    <location>
        <begin position="1"/>
        <end position="37"/>
    </location>
</feature>
<dbReference type="AlphaFoldDB" id="R7SF04"/>
<dbReference type="Proteomes" id="UP000053630">
    <property type="component" value="Unassembled WGS sequence"/>
</dbReference>
<dbReference type="SUPFAM" id="SSF47095">
    <property type="entry name" value="HMG-box"/>
    <property type="match status" value="1"/>
</dbReference>
<feature type="non-terminal residue" evidence="2">
    <location>
        <position position="1"/>
    </location>
</feature>
<dbReference type="OrthoDB" id="6247875at2759"/>
<sequence length="49" mass="5856">DLSKTISQQWRSLFVEERKYWDELAKQGKKEHEEMNTHGTSISCCDLIR</sequence>
<dbReference type="RefSeq" id="XP_007269408.1">
    <property type="nucleotide sequence ID" value="XM_007269346.1"/>
</dbReference>
<dbReference type="Gene3D" id="1.10.30.10">
    <property type="entry name" value="High mobility group box domain"/>
    <property type="match status" value="1"/>
</dbReference>
<organism evidence="2 3">
    <name type="scientific">Fomitiporia mediterranea (strain MF3/22)</name>
    <name type="common">Grapevine white-rot fungus</name>
    <dbReference type="NCBI Taxonomy" id="694068"/>
    <lineage>
        <taxon>Eukaryota</taxon>
        <taxon>Fungi</taxon>
        <taxon>Dikarya</taxon>
        <taxon>Basidiomycota</taxon>
        <taxon>Agaricomycotina</taxon>
        <taxon>Agaricomycetes</taxon>
        <taxon>Hymenochaetales</taxon>
        <taxon>Hymenochaetaceae</taxon>
        <taxon>Fomitiporia</taxon>
    </lineage>
</organism>
<evidence type="ECO:0000259" key="1">
    <source>
        <dbReference type="Pfam" id="PF00505"/>
    </source>
</evidence>
<dbReference type="InterPro" id="IPR036910">
    <property type="entry name" value="HMG_box_dom_sf"/>
</dbReference>
<reference evidence="3" key="1">
    <citation type="journal article" date="2012" name="Science">
        <title>The Paleozoic origin of enzymatic lignin decomposition reconstructed from 31 fungal genomes.</title>
        <authorList>
            <person name="Floudas D."/>
            <person name="Binder M."/>
            <person name="Riley R."/>
            <person name="Barry K."/>
            <person name="Blanchette R.A."/>
            <person name="Henrissat B."/>
            <person name="Martinez A.T."/>
            <person name="Otillar R."/>
            <person name="Spatafora J.W."/>
            <person name="Yadav J.S."/>
            <person name="Aerts A."/>
            <person name="Benoit I."/>
            <person name="Boyd A."/>
            <person name="Carlson A."/>
            <person name="Copeland A."/>
            <person name="Coutinho P.M."/>
            <person name="de Vries R.P."/>
            <person name="Ferreira P."/>
            <person name="Findley K."/>
            <person name="Foster B."/>
            <person name="Gaskell J."/>
            <person name="Glotzer D."/>
            <person name="Gorecki P."/>
            <person name="Heitman J."/>
            <person name="Hesse C."/>
            <person name="Hori C."/>
            <person name="Igarashi K."/>
            <person name="Jurgens J.A."/>
            <person name="Kallen N."/>
            <person name="Kersten P."/>
            <person name="Kohler A."/>
            <person name="Kuees U."/>
            <person name="Kumar T.K.A."/>
            <person name="Kuo A."/>
            <person name="LaButti K."/>
            <person name="Larrondo L.F."/>
            <person name="Lindquist E."/>
            <person name="Ling A."/>
            <person name="Lombard V."/>
            <person name="Lucas S."/>
            <person name="Lundell T."/>
            <person name="Martin R."/>
            <person name="McLaughlin D.J."/>
            <person name="Morgenstern I."/>
            <person name="Morin E."/>
            <person name="Murat C."/>
            <person name="Nagy L.G."/>
            <person name="Nolan M."/>
            <person name="Ohm R.A."/>
            <person name="Patyshakuliyeva A."/>
            <person name="Rokas A."/>
            <person name="Ruiz-Duenas F.J."/>
            <person name="Sabat G."/>
            <person name="Salamov A."/>
            <person name="Samejima M."/>
            <person name="Schmutz J."/>
            <person name="Slot J.C."/>
            <person name="St John F."/>
            <person name="Stenlid J."/>
            <person name="Sun H."/>
            <person name="Sun S."/>
            <person name="Syed K."/>
            <person name="Tsang A."/>
            <person name="Wiebenga A."/>
            <person name="Young D."/>
            <person name="Pisabarro A."/>
            <person name="Eastwood D.C."/>
            <person name="Martin F."/>
            <person name="Cullen D."/>
            <person name="Grigoriev I.V."/>
            <person name="Hibbett D.S."/>
        </authorList>
    </citation>
    <scope>NUCLEOTIDE SEQUENCE [LARGE SCALE GENOMIC DNA]</scope>
    <source>
        <strain evidence="3">MF3/22</strain>
    </source>
</reference>
<protein>
    <recommendedName>
        <fullName evidence="1">HMG box domain-containing protein</fullName>
    </recommendedName>
</protein>
<dbReference type="Pfam" id="PF00505">
    <property type="entry name" value="HMG_box"/>
    <property type="match status" value="1"/>
</dbReference>
<dbReference type="InterPro" id="IPR009071">
    <property type="entry name" value="HMG_box_dom"/>
</dbReference>
<dbReference type="KEGG" id="fme:FOMMEDRAFT_91499"/>
<keyword evidence="3" id="KW-1185">Reference proteome</keyword>
<dbReference type="KEGG" id="fme:FOMMEDRAFT_80569"/>
<dbReference type="KEGG" id="fme:FOMMEDRAFT_100199"/>